<evidence type="ECO:0000256" key="1">
    <source>
        <dbReference type="SAM" id="Phobius"/>
    </source>
</evidence>
<dbReference type="AlphaFoldDB" id="A0A4V2V1C8"/>
<dbReference type="EMBL" id="SMAO01000005">
    <property type="protein sequence ID" value="TCT20712.1"/>
    <property type="molecule type" value="Genomic_DNA"/>
</dbReference>
<sequence length="137" mass="14928">MLVKYAAKRTWPEKSAVWEHQGEAETAQAFAVEFATIEQLGVDVEFLVMEREGGGEIQFFRVAGTSPFRVLPAESRAGGVVAPAATAVDESEPEPIAMPSMSPVISMLTYMARVAFMAILVIAVLGFAMKYIRAWLS</sequence>
<dbReference type="RefSeq" id="WP_243651625.1">
    <property type="nucleotide sequence ID" value="NZ_SMAO01000005.1"/>
</dbReference>
<protein>
    <submittedName>
        <fullName evidence="2">Uncharacterized protein</fullName>
    </submittedName>
</protein>
<dbReference type="Proteomes" id="UP000295717">
    <property type="component" value="Unassembled WGS sequence"/>
</dbReference>
<name>A0A4V2V1C8_9GAMM</name>
<keyword evidence="1" id="KW-0472">Membrane</keyword>
<keyword evidence="1" id="KW-0812">Transmembrane</keyword>
<accession>A0A4V2V1C8</accession>
<proteinExistence type="predicted"/>
<reference evidence="2 3" key="1">
    <citation type="submission" date="2019-03" db="EMBL/GenBank/DDBJ databases">
        <title>Genomic Encyclopedia of Type Strains, Phase IV (KMG-IV): sequencing the most valuable type-strain genomes for metagenomic binning, comparative biology and taxonomic classification.</title>
        <authorList>
            <person name="Goeker M."/>
        </authorList>
    </citation>
    <scope>NUCLEOTIDE SEQUENCE [LARGE SCALE GENOMIC DNA]</scope>
    <source>
        <strain evidence="2 3">DSM 13587</strain>
    </source>
</reference>
<keyword evidence="1" id="KW-1133">Transmembrane helix</keyword>
<comment type="caution">
    <text evidence="2">The sequence shown here is derived from an EMBL/GenBank/DDBJ whole genome shotgun (WGS) entry which is preliminary data.</text>
</comment>
<keyword evidence="3" id="KW-1185">Reference proteome</keyword>
<evidence type="ECO:0000313" key="3">
    <source>
        <dbReference type="Proteomes" id="UP000295717"/>
    </source>
</evidence>
<feature type="transmembrane region" description="Helical" evidence="1">
    <location>
        <begin position="110"/>
        <end position="132"/>
    </location>
</feature>
<gene>
    <name evidence="2" type="ORF">EDC35_105151</name>
</gene>
<evidence type="ECO:0000313" key="2">
    <source>
        <dbReference type="EMBL" id="TCT20712.1"/>
    </source>
</evidence>
<organism evidence="2 3">
    <name type="scientific">Thiobaca trueperi</name>
    <dbReference type="NCBI Taxonomy" id="127458"/>
    <lineage>
        <taxon>Bacteria</taxon>
        <taxon>Pseudomonadati</taxon>
        <taxon>Pseudomonadota</taxon>
        <taxon>Gammaproteobacteria</taxon>
        <taxon>Chromatiales</taxon>
        <taxon>Chromatiaceae</taxon>
        <taxon>Thiobaca</taxon>
    </lineage>
</organism>